<dbReference type="EMBL" id="CP053452">
    <property type="protein sequence ID" value="QJW92860.1"/>
    <property type="molecule type" value="Genomic_DNA"/>
</dbReference>
<dbReference type="PRINTS" id="PR00153">
    <property type="entry name" value="CSAPPISMRASE"/>
</dbReference>
<dbReference type="AlphaFoldDB" id="A0A6M5YHS1"/>
<name>A0A6M5YHS1_9BACT</name>
<dbReference type="Gene3D" id="2.40.100.10">
    <property type="entry name" value="Cyclophilin-like"/>
    <property type="match status" value="1"/>
</dbReference>
<dbReference type="PROSITE" id="PS00170">
    <property type="entry name" value="CSA_PPIASE_1"/>
    <property type="match status" value="1"/>
</dbReference>
<comment type="similarity">
    <text evidence="2 5">Belongs to the cyclophilin-type PPIase family.</text>
</comment>
<dbReference type="PROSITE" id="PS50072">
    <property type="entry name" value="CSA_PPIASE_2"/>
    <property type="match status" value="1"/>
</dbReference>
<feature type="chain" id="PRO_5027151925" description="Peptidyl-prolyl cis-trans isomerase" evidence="5">
    <location>
        <begin position="24"/>
        <end position="197"/>
    </location>
</feature>
<evidence type="ECO:0000256" key="3">
    <source>
        <dbReference type="ARBA" id="ARBA00023110"/>
    </source>
</evidence>
<evidence type="ECO:0000259" key="6">
    <source>
        <dbReference type="PROSITE" id="PS50072"/>
    </source>
</evidence>
<dbReference type="InterPro" id="IPR020892">
    <property type="entry name" value="Cyclophilin-type_PPIase_CS"/>
</dbReference>
<dbReference type="SUPFAM" id="SSF50891">
    <property type="entry name" value="Cyclophilin-like"/>
    <property type="match status" value="1"/>
</dbReference>
<evidence type="ECO:0000256" key="5">
    <source>
        <dbReference type="RuleBase" id="RU363019"/>
    </source>
</evidence>
<dbReference type="PANTHER" id="PTHR43246">
    <property type="entry name" value="PEPTIDYL-PROLYL CIS-TRANS ISOMERASE CYP38, CHLOROPLASTIC"/>
    <property type="match status" value="1"/>
</dbReference>
<comment type="function">
    <text evidence="1 5">PPIases accelerate the folding of proteins. It catalyzes the cis-trans isomerization of proline imidic peptide bonds in oligopeptides.</text>
</comment>
<organism evidence="7 8">
    <name type="scientific">Frigoriglobus tundricola</name>
    <dbReference type="NCBI Taxonomy" id="2774151"/>
    <lineage>
        <taxon>Bacteria</taxon>
        <taxon>Pseudomonadati</taxon>
        <taxon>Planctomycetota</taxon>
        <taxon>Planctomycetia</taxon>
        <taxon>Gemmatales</taxon>
        <taxon>Gemmataceae</taxon>
        <taxon>Frigoriglobus</taxon>
    </lineage>
</organism>
<dbReference type="CDD" id="cd01920">
    <property type="entry name" value="cyclophilin_EcCYP_like"/>
    <property type="match status" value="1"/>
</dbReference>
<dbReference type="PIRSF" id="PIRSF001467">
    <property type="entry name" value="Peptidylpro_ismrse"/>
    <property type="match status" value="1"/>
</dbReference>
<accession>A0A6M5YHS1</accession>
<keyword evidence="4 5" id="KW-0413">Isomerase</keyword>
<evidence type="ECO:0000256" key="1">
    <source>
        <dbReference type="ARBA" id="ARBA00002388"/>
    </source>
</evidence>
<protein>
    <recommendedName>
        <fullName evidence="5">Peptidyl-prolyl cis-trans isomerase</fullName>
        <shortName evidence="5">PPIase</shortName>
        <ecNumber evidence="5">5.2.1.8</ecNumber>
    </recommendedName>
</protein>
<dbReference type="InterPro" id="IPR024936">
    <property type="entry name" value="Cyclophilin-type_PPIase"/>
</dbReference>
<comment type="catalytic activity">
    <reaction evidence="5">
        <text>[protein]-peptidylproline (omega=180) = [protein]-peptidylproline (omega=0)</text>
        <dbReference type="Rhea" id="RHEA:16237"/>
        <dbReference type="Rhea" id="RHEA-COMP:10747"/>
        <dbReference type="Rhea" id="RHEA-COMP:10748"/>
        <dbReference type="ChEBI" id="CHEBI:83833"/>
        <dbReference type="ChEBI" id="CHEBI:83834"/>
        <dbReference type="EC" id="5.2.1.8"/>
    </reaction>
</comment>
<proteinExistence type="inferred from homology"/>
<gene>
    <name evidence="7" type="ORF">FTUN_0357</name>
</gene>
<dbReference type="Pfam" id="PF00160">
    <property type="entry name" value="Pro_isomerase"/>
    <property type="match status" value="1"/>
</dbReference>
<keyword evidence="3 5" id="KW-0697">Rotamase</keyword>
<dbReference type="GO" id="GO:0006457">
    <property type="term" value="P:protein folding"/>
    <property type="evidence" value="ECO:0007669"/>
    <property type="project" value="InterPro"/>
</dbReference>
<evidence type="ECO:0000313" key="7">
    <source>
        <dbReference type="EMBL" id="QJW92860.1"/>
    </source>
</evidence>
<reference evidence="8" key="1">
    <citation type="submission" date="2020-05" db="EMBL/GenBank/DDBJ databases">
        <title>Frigoriglobus tundricola gen. nov., sp. nov., a psychrotolerant cellulolytic planctomycete of the family Gemmataceae with two divergent copies of 16S rRNA gene.</title>
        <authorList>
            <person name="Kulichevskaya I.S."/>
            <person name="Ivanova A.A."/>
            <person name="Naumoff D.G."/>
            <person name="Beletsky A.V."/>
            <person name="Rijpstra W.I.C."/>
            <person name="Sinninghe Damste J.S."/>
            <person name="Mardanov A.V."/>
            <person name="Ravin N.V."/>
            <person name="Dedysh S.N."/>
        </authorList>
    </citation>
    <scope>NUCLEOTIDE SEQUENCE [LARGE SCALE GENOMIC DNA]</scope>
    <source>
        <strain evidence="8">PL17</strain>
    </source>
</reference>
<evidence type="ECO:0000313" key="8">
    <source>
        <dbReference type="Proteomes" id="UP000503447"/>
    </source>
</evidence>
<dbReference type="KEGG" id="ftj:FTUN_0357"/>
<dbReference type="EC" id="5.2.1.8" evidence="5"/>
<evidence type="ECO:0000256" key="2">
    <source>
        <dbReference type="ARBA" id="ARBA00007365"/>
    </source>
</evidence>
<dbReference type="GO" id="GO:0003755">
    <property type="term" value="F:peptidyl-prolyl cis-trans isomerase activity"/>
    <property type="evidence" value="ECO:0007669"/>
    <property type="project" value="UniProtKB-UniRule"/>
</dbReference>
<dbReference type="InterPro" id="IPR044665">
    <property type="entry name" value="E_coli_cyclophilin_A-like"/>
</dbReference>
<dbReference type="InterPro" id="IPR002130">
    <property type="entry name" value="Cyclophilin-type_PPIase_dom"/>
</dbReference>
<feature type="signal peptide" evidence="5">
    <location>
        <begin position="1"/>
        <end position="23"/>
    </location>
</feature>
<dbReference type="InterPro" id="IPR029000">
    <property type="entry name" value="Cyclophilin-like_dom_sf"/>
</dbReference>
<dbReference type="RefSeq" id="WP_171469174.1">
    <property type="nucleotide sequence ID" value="NZ_CP053452.2"/>
</dbReference>
<dbReference type="Proteomes" id="UP000503447">
    <property type="component" value="Chromosome"/>
</dbReference>
<keyword evidence="8" id="KW-1185">Reference proteome</keyword>
<keyword evidence="5" id="KW-0732">Signal</keyword>
<feature type="domain" description="PPIase cyclophilin-type" evidence="6">
    <location>
        <begin position="31"/>
        <end position="191"/>
    </location>
</feature>
<evidence type="ECO:0000256" key="4">
    <source>
        <dbReference type="ARBA" id="ARBA00023235"/>
    </source>
</evidence>
<sequence>MTSVKALILCFVAVGTVAGSARAANPVVELDTSLGTIKIELFEEKAPVTVKNFLKYVEDKHYDGTTFHRVMPTFMIQGGGFEPGKLATNKPKPTRDAIKNESTNGLSNLKGTVAMARTPKPDSATSQFFINVKDNTFLDKAKAEDGVGYCVFGRVISGLDVVEKIKDVETTTVGEHENTPKKDVLIKSVTLVKEEKK</sequence>